<evidence type="ECO:0000256" key="1">
    <source>
        <dbReference type="ARBA" id="ARBA00004123"/>
    </source>
</evidence>
<name>A0A8H6IFR8_9AGAR</name>
<organism evidence="4 5">
    <name type="scientific">Ephemerocybe angulata</name>
    <dbReference type="NCBI Taxonomy" id="980116"/>
    <lineage>
        <taxon>Eukaryota</taxon>
        <taxon>Fungi</taxon>
        <taxon>Dikarya</taxon>
        <taxon>Basidiomycota</taxon>
        <taxon>Agaricomycotina</taxon>
        <taxon>Agaricomycetes</taxon>
        <taxon>Agaricomycetidae</taxon>
        <taxon>Agaricales</taxon>
        <taxon>Agaricineae</taxon>
        <taxon>Psathyrellaceae</taxon>
        <taxon>Ephemerocybe</taxon>
    </lineage>
</organism>
<evidence type="ECO:0000313" key="4">
    <source>
        <dbReference type="EMBL" id="KAF6764154.1"/>
    </source>
</evidence>
<keyword evidence="5" id="KW-1185">Reference proteome</keyword>
<evidence type="ECO:0000256" key="2">
    <source>
        <dbReference type="ARBA" id="ARBA00023242"/>
    </source>
</evidence>
<dbReference type="PANTHER" id="PTHR46527:SF1">
    <property type="entry name" value="NUCLEOPORIN NUP42"/>
    <property type="match status" value="1"/>
</dbReference>
<feature type="region of interest" description="Disordered" evidence="3">
    <location>
        <begin position="176"/>
        <end position="262"/>
    </location>
</feature>
<feature type="compositionally biased region" description="Low complexity" evidence="3">
    <location>
        <begin position="241"/>
        <end position="262"/>
    </location>
</feature>
<feature type="compositionally biased region" description="Polar residues" evidence="3">
    <location>
        <begin position="395"/>
        <end position="405"/>
    </location>
</feature>
<feature type="region of interest" description="Disordered" evidence="3">
    <location>
        <begin position="279"/>
        <end position="331"/>
    </location>
</feature>
<keyword evidence="2" id="KW-0539">Nucleus</keyword>
<dbReference type="Proteomes" id="UP000521943">
    <property type="component" value="Unassembled WGS sequence"/>
</dbReference>
<gene>
    <name evidence="4" type="ORF">DFP72DRAFT_870911</name>
</gene>
<evidence type="ECO:0000313" key="5">
    <source>
        <dbReference type="Proteomes" id="UP000521943"/>
    </source>
</evidence>
<evidence type="ECO:0000256" key="3">
    <source>
        <dbReference type="SAM" id="MobiDB-lite"/>
    </source>
</evidence>
<accession>A0A8H6IFR8</accession>
<dbReference type="PANTHER" id="PTHR46527">
    <property type="entry name" value="NUCLEOPORIN-LIKE PROTEIN 2"/>
    <property type="match status" value="1"/>
</dbReference>
<dbReference type="EMBL" id="JACGCI010000004">
    <property type="protein sequence ID" value="KAF6764154.1"/>
    <property type="molecule type" value="Genomic_DNA"/>
</dbReference>
<protein>
    <submittedName>
        <fullName evidence="4">Uncharacterized protein</fullName>
    </submittedName>
</protein>
<dbReference type="OrthoDB" id="20729at2759"/>
<comment type="caution">
    <text evidence="4">The sequence shown here is derived from an EMBL/GenBank/DDBJ whole genome shotgun (WGS) entry which is preliminary data.</text>
</comment>
<feature type="compositionally biased region" description="Polar residues" evidence="3">
    <location>
        <begin position="211"/>
        <end position="233"/>
    </location>
</feature>
<dbReference type="InterPro" id="IPR051767">
    <property type="entry name" value="Nucleoporin_NUP42"/>
</dbReference>
<dbReference type="AlphaFoldDB" id="A0A8H6IFR8"/>
<feature type="compositionally biased region" description="Low complexity" evidence="3">
    <location>
        <begin position="176"/>
        <end position="189"/>
    </location>
</feature>
<reference evidence="4 5" key="1">
    <citation type="submission" date="2020-07" db="EMBL/GenBank/DDBJ databases">
        <title>Comparative genomics of pyrophilous fungi reveals a link between fire events and developmental genes.</title>
        <authorList>
            <consortium name="DOE Joint Genome Institute"/>
            <person name="Steindorff A.S."/>
            <person name="Carver A."/>
            <person name="Calhoun S."/>
            <person name="Stillman K."/>
            <person name="Liu H."/>
            <person name="Lipzen A."/>
            <person name="Pangilinan J."/>
            <person name="Labutti K."/>
            <person name="Bruns T.D."/>
            <person name="Grigoriev I.V."/>
        </authorList>
    </citation>
    <scope>NUCLEOTIDE SEQUENCE [LARGE SCALE GENOMIC DNA]</scope>
    <source>
        <strain evidence="4 5">CBS 144469</strain>
    </source>
</reference>
<feature type="compositionally biased region" description="Low complexity" evidence="3">
    <location>
        <begin position="284"/>
        <end position="297"/>
    </location>
</feature>
<sequence length="520" mass="51451">MAICNFFLRGQCKFGSFTGGGFGNSSWNRNTSTSGANRTTNAAYIFTFDGIKDDLSKEKPSWPLSSYGPAKYEPTMVAGLDMSFEELRVKAVEAQKAGNVNEYVAYEANLINAANAVYADISALGASTPSAFGSSSSVSAFGNTSTNSAFGRPSAFGAPATTSAFGAPTFGAPAPSSAFGSAPASSSASVRSETHNPPPTPQSAFGKPAFGQSTFGQSAFGQPSATPASTSAFGQPAFGQSATPTAPSTTTPSASAFGQSAGSSLIKPATGAFSAFSGGGPGGASSSTPFAAAAAANNPPPPATAGGGGAFSAFANPNPQPSAFGSAGGNSNTGGSVFGQSAFGSANPPQSAFGAGAPAATGAPQSVFGSTTTNAAPSAFGAPAAAPAAATSVFGQPQGQTQSAFGGSVFGQPQAQAQQQQPPAPSSAFSAFAASGSAFAAKPTAALAAPKKGPDFANAKYNYRPGLIPHDTKLPPNYTALLPEATLAAFKAMSFEWGKVPVWIPPVEVRVKHVAEALFS</sequence>
<dbReference type="GO" id="GO:0005634">
    <property type="term" value="C:nucleus"/>
    <property type="evidence" value="ECO:0007669"/>
    <property type="project" value="UniProtKB-SubCell"/>
</dbReference>
<feature type="compositionally biased region" description="Low complexity" evidence="3">
    <location>
        <begin position="311"/>
        <end position="325"/>
    </location>
</feature>
<feature type="region of interest" description="Disordered" evidence="3">
    <location>
        <begin position="395"/>
        <end position="429"/>
    </location>
</feature>
<comment type="subcellular location">
    <subcellularLocation>
        <location evidence="1">Nucleus</location>
    </subcellularLocation>
</comment>
<proteinExistence type="predicted"/>
<feature type="compositionally biased region" description="Low complexity" evidence="3">
    <location>
        <begin position="410"/>
        <end position="429"/>
    </location>
</feature>